<dbReference type="InterPro" id="IPR013785">
    <property type="entry name" value="Aldolase_TIM"/>
</dbReference>
<dbReference type="GO" id="GO:0019262">
    <property type="term" value="P:N-acetylneuraminate catabolic process"/>
    <property type="evidence" value="ECO:0007669"/>
    <property type="project" value="TreeGrafter"/>
</dbReference>
<evidence type="ECO:0000256" key="5">
    <source>
        <dbReference type="PIRSR" id="PIRSR001365-2"/>
    </source>
</evidence>
<proteinExistence type="inferred from homology"/>
<dbReference type="GO" id="GO:0005829">
    <property type="term" value="C:cytosol"/>
    <property type="evidence" value="ECO:0007669"/>
    <property type="project" value="TreeGrafter"/>
</dbReference>
<accession>A0A3M0A286</accession>
<evidence type="ECO:0000256" key="1">
    <source>
        <dbReference type="ARBA" id="ARBA00023239"/>
    </source>
</evidence>
<comment type="similarity">
    <text evidence="3">Belongs to the DapA family.</text>
</comment>
<dbReference type="SUPFAM" id="SSF51569">
    <property type="entry name" value="Aldolase"/>
    <property type="match status" value="1"/>
</dbReference>
<dbReference type="PROSITE" id="PS00666">
    <property type="entry name" value="DHDPS_2"/>
    <property type="match status" value="1"/>
</dbReference>
<dbReference type="GO" id="GO:0008747">
    <property type="term" value="F:N-acetylneuraminate lyase activity"/>
    <property type="evidence" value="ECO:0007669"/>
    <property type="project" value="TreeGrafter"/>
</dbReference>
<dbReference type="CDD" id="cd00408">
    <property type="entry name" value="DHDPS-like"/>
    <property type="match status" value="1"/>
</dbReference>
<dbReference type="AlphaFoldDB" id="A0A3M0A286"/>
<dbReference type="Pfam" id="PF00701">
    <property type="entry name" value="DHDPS"/>
    <property type="match status" value="1"/>
</dbReference>
<dbReference type="InterPro" id="IPR002220">
    <property type="entry name" value="DapA-like"/>
</dbReference>
<sequence length="310" mass="34036">MSNTFHLPLKGIVPPMVTPLTFDSKLDSKGLNSILEHLIRGGVHGIFILGTTGESASLSVDFKNILIEESLRIVDGRVPVLVGITDSSTETSRHLANEANKYGANALVSAPPFYFNLSQCELIDYYNSLADKLPLPMFLYNMPSHTQISFEVDTVLKLSKHPKIIGLKDSSGNAPYFKKLLYSVRKDSSFILFTGPEEILAESVLMGGDGGVPGGANLFPELYVELYDAAIKKDFSRIIPLHNLIMEISTNLYSIDSNQSSYLKGLKAALSCLNICAANLVSPLTTFKNSERDLIAKRLEIIQHNLSEII</sequence>
<organism evidence="6 7">
    <name type="scientific">Flavobacterium weaverense</name>
    <dbReference type="NCBI Taxonomy" id="271156"/>
    <lineage>
        <taxon>Bacteria</taxon>
        <taxon>Pseudomonadati</taxon>
        <taxon>Bacteroidota</taxon>
        <taxon>Flavobacteriia</taxon>
        <taxon>Flavobacteriales</taxon>
        <taxon>Flavobacteriaceae</taxon>
        <taxon>Flavobacterium</taxon>
    </lineage>
</organism>
<dbReference type="InterPro" id="IPR020625">
    <property type="entry name" value="Schiff_base-form_aldolases_AS"/>
</dbReference>
<dbReference type="PIRSF" id="PIRSF001365">
    <property type="entry name" value="DHDPS"/>
    <property type="match status" value="1"/>
</dbReference>
<evidence type="ECO:0000313" key="7">
    <source>
        <dbReference type="Proteomes" id="UP000280368"/>
    </source>
</evidence>
<feature type="active site" description="Schiff-base intermediate with substrate" evidence="4">
    <location>
        <position position="168"/>
    </location>
</feature>
<feature type="binding site" evidence="5">
    <location>
        <position position="212"/>
    </location>
    <ligand>
        <name>pyruvate</name>
        <dbReference type="ChEBI" id="CHEBI:15361"/>
    </ligand>
</feature>
<dbReference type="PANTHER" id="PTHR42849">
    <property type="entry name" value="N-ACETYLNEURAMINATE LYASE"/>
    <property type="match status" value="1"/>
</dbReference>
<dbReference type="EMBL" id="REFH01000011">
    <property type="protein sequence ID" value="RMA73122.1"/>
    <property type="molecule type" value="Genomic_DNA"/>
</dbReference>
<evidence type="ECO:0000256" key="2">
    <source>
        <dbReference type="ARBA" id="ARBA00023270"/>
    </source>
</evidence>
<feature type="active site" description="Proton donor/acceptor" evidence="4">
    <location>
        <position position="140"/>
    </location>
</feature>
<evidence type="ECO:0000313" key="6">
    <source>
        <dbReference type="EMBL" id="RMA73122.1"/>
    </source>
</evidence>
<dbReference type="PANTHER" id="PTHR42849:SF1">
    <property type="entry name" value="N-ACETYLNEURAMINATE LYASE"/>
    <property type="match status" value="1"/>
</dbReference>
<keyword evidence="2" id="KW-0704">Schiff base</keyword>
<name>A0A3M0A286_9FLAO</name>
<evidence type="ECO:0000256" key="3">
    <source>
        <dbReference type="PIRNR" id="PIRNR001365"/>
    </source>
</evidence>
<dbReference type="Gene3D" id="3.20.20.70">
    <property type="entry name" value="Aldolase class I"/>
    <property type="match status" value="1"/>
</dbReference>
<dbReference type="OrthoDB" id="9778880at2"/>
<protein>
    <submittedName>
        <fullName evidence="6">4-hydroxy-tetrahydrodipicolinate synthase</fullName>
    </submittedName>
</protein>
<dbReference type="Proteomes" id="UP000280368">
    <property type="component" value="Unassembled WGS sequence"/>
</dbReference>
<reference evidence="6 7" key="1">
    <citation type="submission" date="2018-10" db="EMBL/GenBank/DDBJ databases">
        <title>Genomic Encyclopedia of Archaeal and Bacterial Type Strains, Phase II (KMG-II): from individual species to whole genera.</title>
        <authorList>
            <person name="Goeker M."/>
        </authorList>
    </citation>
    <scope>NUCLEOTIDE SEQUENCE [LARGE SCALE GENOMIC DNA]</scope>
    <source>
        <strain evidence="6 7">DSM 19727</strain>
    </source>
</reference>
<comment type="caution">
    <text evidence="6">The sequence shown here is derived from an EMBL/GenBank/DDBJ whole genome shotgun (WGS) entry which is preliminary data.</text>
</comment>
<dbReference type="PRINTS" id="PR00146">
    <property type="entry name" value="DHPICSNTHASE"/>
</dbReference>
<keyword evidence="1 3" id="KW-0456">Lyase</keyword>
<feature type="binding site" evidence="5">
    <location>
        <position position="52"/>
    </location>
    <ligand>
        <name>pyruvate</name>
        <dbReference type="ChEBI" id="CHEBI:15361"/>
    </ligand>
</feature>
<keyword evidence="7" id="KW-1185">Reference proteome</keyword>
<evidence type="ECO:0000256" key="4">
    <source>
        <dbReference type="PIRSR" id="PIRSR001365-1"/>
    </source>
</evidence>
<gene>
    <name evidence="6" type="ORF">BC961_2728</name>
</gene>
<dbReference type="RefSeq" id="WP_121926293.1">
    <property type="nucleotide sequence ID" value="NZ_CBCSGA010000023.1"/>
</dbReference>
<dbReference type="SMART" id="SM01130">
    <property type="entry name" value="DHDPS"/>
    <property type="match status" value="1"/>
</dbReference>